<evidence type="ECO:0000313" key="3">
    <source>
        <dbReference type="Proteomes" id="UP001305521"/>
    </source>
</evidence>
<dbReference type="RefSeq" id="WP_318648500.1">
    <property type="nucleotide sequence ID" value="NZ_CP137852.1"/>
</dbReference>
<dbReference type="Proteomes" id="UP001305521">
    <property type="component" value="Chromosome"/>
</dbReference>
<evidence type="ECO:0000313" key="2">
    <source>
        <dbReference type="EMBL" id="WPB84539.1"/>
    </source>
</evidence>
<keyword evidence="3" id="KW-1185">Reference proteome</keyword>
<name>A0ABZ0PFM6_9PROT</name>
<feature type="chain" id="PRO_5045584737" evidence="1">
    <location>
        <begin position="21"/>
        <end position="148"/>
    </location>
</feature>
<protein>
    <submittedName>
        <fullName evidence="2">Uncharacterized protein</fullName>
    </submittedName>
</protein>
<proteinExistence type="predicted"/>
<accession>A0ABZ0PFM6</accession>
<evidence type="ECO:0000256" key="1">
    <source>
        <dbReference type="SAM" id="SignalP"/>
    </source>
</evidence>
<feature type="signal peptide" evidence="1">
    <location>
        <begin position="1"/>
        <end position="20"/>
    </location>
</feature>
<gene>
    <name evidence="2" type="ORF">R9Z33_20880</name>
</gene>
<reference evidence="2 3" key="1">
    <citation type="submission" date="2023-11" db="EMBL/GenBank/DDBJ databases">
        <title>Arctic aerobic anoxygenic photoheterotroph Sediminicoccus rosea KRV36 adapts its photosynthesis to long days of polar summer.</title>
        <authorList>
            <person name="Tomasch J."/>
            <person name="Kopejtka K."/>
            <person name="Bily T."/>
            <person name="Gardiner A.T."/>
            <person name="Gardian Z."/>
            <person name="Shivaramu S."/>
            <person name="Koblizek M."/>
            <person name="Engelhardt F."/>
            <person name="Kaftan D."/>
        </authorList>
    </citation>
    <scope>NUCLEOTIDE SEQUENCE [LARGE SCALE GENOMIC DNA]</scope>
    <source>
        <strain evidence="2 3">R-30</strain>
    </source>
</reference>
<dbReference type="EMBL" id="CP137852">
    <property type="protein sequence ID" value="WPB84539.1"/>
    <property type="molecule type" value="Genomic_DNA"/>
</dbReference>
<organism evidence="2 3">
    <name type="scientific">Sediminicoccus rosea</name>
    <dbReference type="NCBI Taxonomy" id="1225128"/>
    <lineage>
        <taxon>Bacteria</taxon>
        <taxon>Pseudomonadati</taxon>
        <taxon>Pseudomonadota</taxon>
        <taxon>Alphaproteobacteria</taxon>
        <taxon>Acetobacterales</taxon>
        <taxon>Roseomonadaceae</taxon>
        <taxon>Sediminicoccus</taxon>
    </lineage>
</organism>
<keyword evidence="1" id="KW-0732">Signal</keyword>
<sequence length="148" mass="15800">MFRAAIACMFTLLAAAPASAQLATNACWPHRNDEVRCAARVDIPAGTRFDVTINATRAGAEARMQADTYVSICGSRGRMVGRTNIPNSGTSRVASFTHEPNPVEHSVQSVVGFCVEVFLVNCTVAGRAESCTNALRIGPSRVELSWAN</sequence>